<feature type="region of interest" description="Disordered" evidence="2">
    <location>
        <begin position="872"/>
        <end position="903"/>
    </location>
</feature>
<dbReference type="PANTHER" id="PTHR21556:SF2">
    <property type="entry name" value="TRESLIN"/>
    <property type="match status" value="1"/>
</dbReference>
<dbReference type="PANTHER" id="PTHR21556">
    <property type="entry name" value="TRESLIN"/>
    <property type="match status" value="1"/>
</dbReference>
<feature type="region of interest" description="Disordered" evidence="2">
    <location>
        <begin position="782"/>
        <end position="838"/>
    </location>
</feature>
<evidence type="ECO:0000256" key="1">
    <source>
        <dbReference type="SAM" id="Coils"/>
    </source>
</evidence>
<keyword evidence="4" id="KW-1185">Reference proteome</keyword>
<sequence>MASLLVDPRQAHRVVLLVDLYPLLHLQDSNPYISAVLSAVKTIVSFPSLYSSPLFAYKFFFSSLSPLTSSSKIHRFLGKTSSVSFDLPSATFTSLATSLRTVASNLSFSDTDRLAVPRASLVAASLRQILYDYPWETAIHDPKGTPVLTLRSNLVILFSPFPRCSTQLPQFAGAELDDEKVLSEKFSLIFSGVNEGFVIRDIHLCWVDVNFDEDCKEGGRNESGSELEPFEKGIKSLGWGICCTDAITLGPILVPFELVFLRIACSVRPPVSPSRVELTLEILDVNMKPLLCKFDLELLTNSRIKGKFFAAADVPSKISIQKILRNNDSLRIKEECVSDVALLRGFPPENEKDQKNDKLGSFFLDSVLDMLSVENGEFLAGKPAWQLLLNFLHKEGFLAVVSVLDAKGSSVTGILRPFTIHSAILCLLDEGTACEKISEATADSLCSFVHTDSKLESFNLCNAIRTTDLERKRHKRNANMCQDLTWKAFRQAVLSHPLHGTERDAQLEFDLEEVYFARECNNSKKLRFLKCWMKQMKKSMESKQNRLDEIKDQLEVKEEFKKRDITVDSLQESQECVSPSVSVGDNQLSQTRSADTQVVCCLDTPKEFCESVAEKIQQGIDSEEVDLGMFADRVVDSSVYWLHGKHKTGASENLVSAESKDFNCSTVFNELVNLLLQKPKDLVTKYKGCNSPTKKVREHELQILFRMEILQSKVGASIEEGGRHKFVKEICSLLENIVFNLQGGTFGGESLVEFAGRILKNRYAGSLGEVIHRIYTKMEFLSSGGEDEDGNNSMHDSKDNENHRAQEENEYEYPAQGEDKKQNSVRTKRKNQLQEQEHELRLMEARERRERARRFASFTSWVPDLQRVWAPKQQARPFASGKTESRRREPSKNKVRRGGHRRVYDVVCETPSVGIKRVKQTVGSTGGNEKRTSHGITSSEPTKSKKALFQTD</sequence>
<comment type="caution">
    <text evidence="3">The sequence shown here is derived from an EMBL/GenBank/DDBJ whole genome shotgun (WGS) entry which is preliminary data.</text>
</comment>
<dbReference type="GO" id="GO:0030174">
    <property type="term" value="P:regulation of DNA-templated DNA replication initiation"/>
    <property type="evidence" value="ECO:0007669"/>
    <property type="project" value="TreeGrafter"/>
</dbReference>
<feature type="compositionally biased region" description="Basic and acidic residues" evidence="2">
    <location>
        <begin position="795"/>
        <end position="807"/>
    </location>
</feature>
<gene>
    <name evidence="3" type="ORF">H6P81_014489</name>
</gene>
<proteinExistence type="predicted"/>
<evidence type="ECO:0008006" key="5">
    <source>
        <dbReference type="Google" id="ProtNLM"/>
    </source>
</evidence>
<organism evidence="3 4">
    <name type="scientific">Aristolochia fimbriata</name>
    <name type="common">White veined hardy Dutchman's pipe vine</name>
    <dbReference type="NCBI Taxonomy" id="158543"/>
    <lineage>
        <taxon>Eukaryota</taxon>
        <taxon>Viridiplantae</taxon>
        <taxon>Streptophyta</taxon>
        <taxon>Embryophyta</taxon>
        <taxon>Tracheophyta</taxon>
        <taxon>Spermatophyta</taxon>
        <taxon>Magnoliopsida</taxon>
        <taxon>Magnoliidae</taxon>
        <taxon>Piperales</taxon>
        <taxon>Aristolochiaceae</taxon>
        <taxon>Aristolochia</taxon>
    </lineage>
</organism>
<dbReference type="GO" id="GO:0010212">
    <property type="term" value="P:response to ionizing radiation"/>
    <property type="evidence" value="ECO:0007669"/>
    <property type="project" value="InterPro"/>
</dbReference>
<dbReference type="GO" id="GO:0003682">
    <property type="term" value="F:chromatin binding"/>
    <property type="evidence" value="ECO:0007669"/>
    <property type="project" value="TreeGrafter"/>
</dbReference>
<feature type="compositionally biased region" description="Basic and acidic residues" evidence="2">
    <location>
        <begin position="883"/>
        <end position="892"/>
    </location>
</feature>
<dbReference type="EMBL" id="JAINDJ010000005">
    <property type="protein sequence ID" value="KAG9448361.1"/>
    <property type="molecule type" value="Genomic_DNA"/>
</dbReference>
<name>A0AAV7EKG2_ARIFI</name>
<evidence type="ECO:0000256" key="2">
    <source>
        <dbReference type="SAM" id="MobiDB-lite"/>
    </source>
</evidence>
<dbReference type="Proteomes" id="UP000825729">
    <property type="component" value="Unassembled WGS sequence"/>
</dbReference>
<protein>
    <recommendedName>
        <fullName evidence="5">Treslin</fullName>
    </recommendedName>
</protein>
<keyword evidence="1" id="KW-0175">Coiled coil</keyword>
<dbReference type="AlphaFoldDB" id="A0AAV7EKG2"/>
<dbReference type="GO" id="GO:0007095">
    <property type="term" value="P:mitotic G2 DNA damage checkpoint signaling"/>
    <property type="evidence" value="ECO:0007669"/>
    <property type="project" value="TreeGrafter"/>
</dbReference>
<dbReference type="GO" id="GO:0033314">
    <property type="term" value="P:mitotic DNA replication checkpoint signaling"/>
    <property type="evidence" value="ECO:0007669"/>
    <property type="project" value="InterPro"/>
</dbReference>
<evidence type="ECO:0000313" key="3">
    <source>
        <dbReference type="EMBL" id="KAG9448361.1"/>
    </source>
</evidence>
<dbReference type="GO" id="GO:0005634">
    <property type="term" value="C:nucleus"/>
    <property type="evidence" value="ECO:0007669"/>
    <property type="project" value="InterPro"/>
</dbReference>
<dbReference type="GO" id="GO:0006260">
    <property type="term" value="P:DNA replication"/>
    <property type="evidence" value="ECO:0007669"/>
    <property type="project" value="InterPro"/>
</dbReference>
<feature type="region of interest" description="Disordered" evidence="2">
    <location>
        <begin position="918"/>
        <end position="952"/>
    </location>
</feature>
<feature type="coiled-coil region" evidence="1">
    <location>
        <begin position="533"/>
        <end position="560"/>
    </location>
</feature>
<dbReference type="InterPro" id="IPR026153">
    <property type="entry name" value="Treslin"/>
</dbReference>
<evidence type="ECO:0000313" key="4">
    <source>
        <dbReference type="Proteomes" id="UP000825729"/>
    </source>
</evidence>
<reference evidence="3 4" key="1">
    <citation type="submission" date="2021-07" db="EMBL/GenBank/DDBJ databases">
        <title>The Aristolochia fimbriata genome: insights into angiosperm evolution, floral development and chemical biosynthesis.</title>
        <authorList>
            <person name="Jiao Y."/>
        </authorList>
    </citation>
    <scope>NUCLEOTIDE SEQUENCE [LARGE SCALE GENOMIC DNA]</scope>
    <source>
        <strain evidence="3">IBCAS-2021</strain>
        <tissue evidence="3">Leaf</tissue>
    </source>
</reference>
<accession>A0AAV7EKG2</accession>